<name>A0A2T0B8X1_9CLOT</name>
<dbReference type="Proteomes" id="UP000237798">
    <property type="component" value="Unassembled WGS sequence"/>
</dbReference>
<evidence type="ECO:0000313" key="2">
    <source>
        <dbReference type="Proteomes" id="UP000237798"/>
    </source>
</evidence>
<dbReference type="EMBL" id="PVXP01000087">
    <property type="protein sequence ID" value="PRR80314.1"/>
    <property type="molecule type" value="Genomic_DNA"/>
</dbReference>
<reference evidence="1 2" key="1">
    <citation type="submission" date="2018-03" db="EMBL/GenBank/DDBJ databases">
        <title>Genome sequence of Clostridium luticellarii DSM 29923.</title>
        <authorList>
            <person name="Poehlein A."/>
            <person name="Daniel R."/>
        </authorList>
    </citation>
    <scope>NUCLEOTIDE SEQUENCE [LARGE SCALE GENOMIC DNA]</scope>
    <source>
        <strain evidence="1 2">DSM 29923</strain>
    </source>
</reference>
<dbReference type="InterPro" id="IPR010180">
    <property type="entry name" value="CRISPR-assoc_prot_CXXC-CXXC"/>
</dbReference>
<proteinExistence type="predicted"/>
<dbReference type="NCBIfam" id="TIGR01908">
    <property type="entry name" value="cas_CXXC_CXXC"/>
    <property type="match status" value="1"/>
</dbReference>
<accession>A0A2T0B8X1</accession>
<sequence>MNSKKLFFIYKSGQDINKYFTEHSGENKITGIAYKMLNSVKTGNKNDFMDAILRIYMTAQKEVPALFSEVFSDEDSEFEAVAQTFVSGLISKEIHKKEGEVNKDE</sequence>
<protein>
    <submittedName>
        <fullName evidence="1">Uncharacterized protein</fullName>
    </submittedName>
</protein>
<gene>
    <name evidence="1" type="ORF">CLLU_33520</name>
</gene>
<organism evidence="1 2">
    <name type="scientific">Clostridium luticellarii</name>
    <dbReference type="NCBI Taxonomy" id="1691940"/>
    <lineage>
        <taxon>Bacteria</taxon>
        <taxon>Bacillati</taxon>
        <taxon>Bacillota</taxon>
        <taxon>Clostridia</taxon>
        <taxon>Eubacteriales</taxon>
        <taxon>Clostridiaceae</taxon>
        <taxon>Clostridium</taxon>
    </lineage>
</organism>
<comment type="caution">
    <text evidence="1">The sequence shown here is derived from an EMBL/GenBank/DDBJ whole genome shotgun (WGS) entry which is preliminary data.</text>
</comment>
<dbReference type="AlphaFoldDB" id="A0A2T0B8X1"/>
<keyword evidence="2" id="KW-1185">Reference proteome</keyword>
<evidence type="ECO:0000313" key="1">
    <source>
        <dbReference type="EMBL" id="PRR80314.1"/>
    </source>
</evidence>